<dbReference type="EMBL" id="LAZR01001582">
    <property type="protein sequence ID" value="KKN42414.1"/>
    <property type="molecule type" value="Genomic_DNA"/>
</dbReference>
<organism evidence="1">
    <name type="scientific">marine sediment metagenome</name>
    <dbReference type="NCBI Taxonomy" id="412755"/>
    <lineage>
        <taxon>unclassified sequences</taxon>
        <taxon>metagenomes</taxon>
        <taxon>ecological metagenomes</taxon>
    </lineage>
</organism>
<protein>
    <submittedName>
        <fullName evidence="1">Uncharacterized protein</fullName>
    </submittedName>
</protein>
<dbReference type="AlphaFoldDB" id="A0A0F9QIV6"/>
<comment type="caution">
    <text evidence="1">The sequence shown here is derived from an EMBL/GenBank/DDBJ whole genome shotgun (WGS) entry which is preliminary data.</text>
</comment>
<evidence type="ECO:0000313" key="1">
    <source>
        <dbReference type="EMBL" id="KKN42414.1"/>
    </source>
</evidence>
<gene>
    <name evidence="1" type="ORF">LCGC14_0713550</name>
</gene>
<accession>A0A0F9QIV6</accession>
<proteinExistence type="predicted"/>
<name>A0A0F9QIV6_9ZZZZ</name>
<sequence length="53" mass="5660">MIPACPDHPKAKVMVARKPATTEGVYVCVVCGKHLGSAGLVSPPKPEQFDIER</sequence>
<reference evidence="1" key="1">
    <citation type="journal article" date="2015" name="Nature">
        <title>Complex archaea that bridge the gap between prokaryotes and eukaryotes.</title>
        <authorList>
            <person name="Spang A."/>
            <person name="Saw J.H."/>
            <person name="Jorgensen S.L."/>
            <person name="Zaremba-Niedzwiedzka K."/>
            <person name="Martijn J."/>
            <person name="Lind A.E."/>
            <person name="van Eijk R."/>
            <person name="Schleper C."/>
            <person name="Guy L."/>
            <person name="Ettema T.J."/>
        </authorList>
    </citation>
    <scope>NUCLEOTIDE SEQUENCE</scope>
</reference>